<feature type="domain" description="TaqI-like C-terminal specificity" evidence="9">
    <location>
        <begin position="770"/>
        <end position="901"/>
    </location>
</feature>
<dbReference type="InterPro" id="IPR002052">
    <property type="entry name" value="DNA_methylase_N6_adenine_CS"/>
</dbReference>
<dbReference type="PROSITE" id="PS00092">
    <property type="entry name" value="N6_MTASE"/>
    <property type="match status" value="1"/>
</dbReference>
<comment type="catalytic activity">
    <reaction evidence="7">
        <text>a 2'-deoxyadenosine in DNA + S-adenosyl-L-methionine = an N(6)-methyl-2'-deoxyadenosine in DNA + S-adenosyl-L-homocysteine + H(+)</text>
        <dbReference type="Rhea" id="RHEA:15197"/>
        <dbReference type="Rhea" id="RHEA-COMP:12418"/>
        <dbReference type="Rhea" id="RHEA-COMP:12419"/>
        <dbReference type="ChEBI" id="CHEBI:15378"/>
        <dbReference type="ChEBI" id="CHEBI:57856"/>
        <dbReference type="ChEBI" id="CHEBI:59789"/>
        <dbReference type="ChEBI" id="CHEBI:90615"/>
        <dbReference type="ChEBI" id="CHEBI:90616"/>
        <dbReference type="EC" id="2.1.1.72"/>
    </reaction>
</comment>
<evidence type="ECO:0000256" key="4">
    <source>
        <dbReference type="ARBA" id="ARBA00022691"/>
    </source>
</evidence>
<evidence type="ECO:0000259" key="9">
    <source>
        <dbReference type="Pfam" id="PF12950"/>
    </source>
</evidence>
<evidence type="ECO:0000313" key="10">
    <source>
        <dbReference type="EMBL" id="GAA0590363.1"/>
    </source>
</evidence>
<evidence type="ECO:0000256" key="7">
    <source>
        <dbReference type="ARBA" id="ARBA00047942"/>
    </source>
</evidence>
<keyword evidence="4" id="KW-0949">S-adenosyl-L-methionine</keyword>
<dbReference type="PRINTS" id="PR00507">
    <property type="entry name" value="N12N6MTFRASE"/>
</dbReference>
<evidence type="ECO:0000256" key="5">
    <source>
        <dbReference type="ARBA" id="ARBA00022747"/>
    </source>
</evidence>
<feature type="domain" description="Type II methyltransferase M.TaqI-like" evidence="8">
    <location>
        <begin position="338"/>
        <end position="645"/>
    </location>
</feature>
<dbReference type="InterPro" id="IPR029063">
    <property type="entry name" value="SAM-dependent_MTases_sf"/>
</dbReference>
<dbReference type="Proteomes" id="UP001501588">
    <property type="component" value="Unassembled WGS sequence"/>
</dbReference>
<reference evidence="10 11" key="1">
    <citation type="journal article" date="2019" name="Int. J. Syst. Evol. Microbiol.">
        <title>The Global Catalogue of Microorganisms (GCM) 10K type strain sequencing project: providing services to taxonomists for standard genome sequencing and annotation.</title>
        <authorList>
            <consortium name="The Broad Institute Genomics Platform"/>
            <consortium name="The Broad Institute Genome Sequencing Center for Infectious Disease"/>
            <person name="Wu L."/>
            <person name="Ma J."/>
        </authorList>
    </citation>
    <scope>NUCLEOTIDE SEQUENCE [LARGE SCALE GENOMIC DNA]</scope>
    <source>
        <strain evidence="10 11">JCM 9933</strain>
    </source>
</reference>
<dbReference type="InterPro" id="IPR025931">
    <property type="entry name" value="TaqI_C"/>
</dbReference>
<evidence type="ECO:0000256" key="6">
    <source>
        <dbReference type="ARBA" id="ARBA00023125"/>
    </source>
</evidence>
<name>A0ABN1FGK5_9PROT</name>
<dbReference type="InterPro" id="IPR011639">
    <property type="entry name" value="MethylTrfase_TaqI-like_dom"/>
</dbReference>
<dbReference type="Pfam" id="PF07669">
    <property type="entry name" value="Eco57I"/>
    <property type="match status" value="1"/>
</dbReference>
<gene>
    <name evidence="10" type="ORF">GCM10009416_31130</name>
</gene>
<dbReference type="PANTHER" id="PTHR33841">
    <property type="entry name" value="DNA METHYLTRANSFERASE YEEA-RELATED"/>
    <property type="match status" value="1"/>
</dbReference>
<sequence>MVSALAAADPEASPTDAAWREAVKEAALTLLLRFLFVLYAEDRDLLPVEHPGYGRYSLRALRDDAEGVAEGRLAVSARRDSWWRRATDLFRAIAEGDPELALPAYNGGLFDDAEHPLLRRAAIPDAELAPILDDLSRARTEDGRRRIQYRDLAVQQLGAVYERLLERDVAADAAAPAGVSVAGNATARHRTGSFYTTDALVSLIIDEAVGPILEEKRRAFAARAEALQGDRRPAADRSADLARSDAAAAFLSLRVCDPAMGSGHFLVSLVDYLAENTLIAMSEAASVGGQGYVSPVATELAALRAGIEAKAKAEGWEVRPEHLDASALVRRFILKRVVHGVDANPLAVELAKLSLWLHCFTVGAPLSFLDHHLRAGDSLLGEWVGEARADLEAEYGLAVSISDAVGARTAMAEIERRPDSDLAEVKESAELFRELRAGTAGLRAFLDLRHARRWLPPAKDSPAAIGVAAFFGGAWGDPVAVLAGREELRAPGPEAPDIVKAAKRTPAAAAFAAFGQWRASAERLAAEHRLLHWQPEFPAVWTGWEGSPPTGGFDAVIGNPPYVRQEAIKARKPALKGLYRAFDGAADLYVYFYEQGLKLLRPGGRLSYVVTNKWLKAGYAEELRGLLARDAWVEAVMDFGHAKGFFPDADVMPCVLVARKPDGREEPPEQVSVAVIPRDLVEMARLPAQVAAAAFPMPRLSLGAGAWVLEPPEVAALLAKIREAGTPLREYAGVGPMYGIKTGYNDAFVIDSATRERLIREDARSEEIIKPYLRGQDIDRWTSDWAGQWMIFARHGTDIDAYPAIRRHLEAYRVGLEPRPPEWERDHPSGEWPGRKPGAYQWYEIQDNVAYYAEFARPKIVYNDIMWRTQFSLDQSGALINNTAYFLSSPDAWLVAVLNGSAGWYFSWRHAQHAKDEALRYFNIFMEIYLVPEPGPHAEPAAAAVAALCAIQDEAHAARRVLAGWYRGEWGIEKLPNALRDPFALDDAAFAAALRGALTRGRRRLSAAKTDHIRREHAASVAPVARRLAEAAALERSLDAMVNAAYGLSAEDVALLWRTAPPRMPIPPPA</sequence>
<dbReference type="EC" id="2.1.1.72" evidence="1"/>
<protein>
    <recommendedName>
        <fullName evidence="1">site-specific DNA-methyltransferase (adenine-specific)</fullName>
        <ecNumber evidence="1">2.1.1.72</ecNumber>
    </recommendedName>
</protein>
<dbReference type="EMBL" id="BAAAFZ010000047">
    <property type="protein sequence ID" value="GAA0590363.1"/>
    <property type="molecule type" value="Genomic_DNA"/>
</dbReference>
<keyword evidence="2" id="KW-0489">Methyltransferase</keyword>
<evidence type="ECO:0000259" key="8">
    <source>
        <dbReference type="Pfam" id="PF07669"/>
    </source>
</evidence>
<dbReference type="Gene3D" id="3.40.50.150">
    <property type="entry name" value="Vaccinia Virus protein VP39"/>
    <property type="match status" value="2"/>
</dbReference>
<accession>A0ABN1FGK5</accession>
<keyword evidence="5" id="KW-0680">Restriction system</keyword>
<evidence type="ECO:0000256" key="1">
    <source>
        <dbReference type="ARBA" id="ARBA00011900"/>
    </source>
</evidence>
<keyword evidence="11" id="KW-1185">Reference proteome</keyword>
<keyword evidence="3" id="KW-0808">Transferase</keyword>
<evidence type="ECO:0000313" key="11">
    <source>
        <dbReference type="Proteomes" id="UP001501588"/>
    </source>
</evidence>
<dbReference type="SUPFAM" id="SSF53335">
    <property type="entry name" value="S-adenosyl-L-methionine-dependent methyltransferases"/>
    <property type="match status" value="1"/>
</dbReference>
<dbReference type="InterPro" id="IPR050953">
    <property type="entry name" value="N4_N6_ade-DNA_methylase"/>
</dbReference>
<proteinExistence type="predicted"/>
<dbReference type="PANTHER" id="PTHR33841:SF1">
    <property type="entry name" value="DNA METHYLTRANSFERASE A"/>
    <property type="match status" value="1"/>
</dbReference>
<dbReference type="Pfam" id="PF12950">
    <property type="entry name" value="TaqI_C"/>
    <property type="match status" value="1"/>
</dbReference>
<comment type="caution">
    <text evidence="10">The sequence shown here is derived from an EMBL/GenBank/DDBJ whole genome shotgun (WGS) entry which is preliminary data.</text>
</comment>
<organism evidence="10 11">
    <name type="scientific">Craurococcus roseus</name>
    <dbReference type="NCBI Taxonomy" id="77585"/>
    <lineage>
        <taxon>Bacteria</taxon>
        <taxon>Pseudomonadati</taxon>
        <taxon>Pseudomonadota</taxon>
        <taxon>Alphaproteobacteria</taxon>
        <taxon>Acetobacterales</taxon>
        <taxon>Acetobacteraceae</taxon>
        <taxon>Craurococcus</taxon>
    </lineage>
</organism>
<dbReference type="RefSeq" id="WP_343896275.1">
    <property type="nucleotide sequence ID" value="NZ_BAAAFZ010000047.1"/>
</dbReference>
<keyword evidence="6" id="KW-0238">DNA-binding</keyword>
<evidence type="ECO:0000256" key="2">
    <source>
        <dbReference type="ARBA" id="ARBA00022603"/>
    </source>
</evidence>
<evidence type="ECO:0000256" key="3">
    <source>
        <dbReference type="ARBA" id="ARBA00022679"/>
    </source>
</evidence>